<dbReference type="SUPFAM" id="SSF103473">
    <property type="entry name" value="MFS general substrate transporter"/>
    <property type="match status" value="1"/>
</dbReference>
<reference evidence="9 10" key="1">
    <citation type="journal article" date="2019" name="Int. J. Syst. Evol. Microbiol.">
        <title>The Global Catalogue of Microorganisms (GCM) 10K type strain sequencing project: providing services to taxonomists for standard genome sequencing and annotation.</title>
        <authorList>
            <consortium name="The Broad Institute Genomics Platform"/>
            <consortium name="The Broad Institute Genome Sequencing Center for Infectious Disease"/>
            <person name="Wu L."/>
            <person name="Ma J."/>
        </authorList>
    </citation>
    <scope>NUCLEOTIDE SEQUENCE [LARGE SCALE GENOMIC DNA]</scope>
    <source>
        <strain evidence="9 10">JCM 12140</strain>
    </source>
</reference>
<dbReference type="InterPro" id="IPR020846">
    <property type="entry name" value="MFS_dom"/>
</dbReference>
<feature type="transmembrane region" description="Helical" evidence="7">
    <location>
        <begin position="186"/>
        <end position="204"/>
    </location>
</feature>
<keyword evidence="6 7" id="KW-0472">Membrane</keyword>
<evidence type="ECO:0000313" key="10">
    <source>
        <dbReference type="Proteomes" id="UP001501742"/>
    </source>
</evidence>
<name>A0ABN1Z8V4_9MICO</name>
<accession>A0ABN1Z8V4</accession>
<dbReference type="InterPro" id="IPR010290">
    <property type="entry name" value="TM_effector"/>
</dbReference>
<feature type="transmembrane region" description="Helical" evidence="7">
    <location>
        <begin position="335"/>
        <end position="352"/>
    </location>
</feature>
<dbReference type="PANTHER" id="PTHR23513:SF9">
    <property type="entry name" value="ENTEROBACTIN EXPORTER ENTS"/>
    <property type="match status" value="1"/>
</dbReference>
<keyword evidence="2" id="KW-0813">Transport</keyword>
<keyword evidence="10" id="KW-1185">Reference proteome</keyword>
<dbReference type="InterPro" id="IPR036259">
    <property type="entry name" value="MFS_trans_sf"/>
</dbReference>
<evidence type="ECO:0000256" key="4">
    <source>
        <dbReference type="ARBA" id="ARBA00022692"/>
    </source>
</evidence>
<feature type="transmembrane region" description="Helical" evidence="7">
    <location>
        <begin position="153"/>
        <end position="180"/>
    </location>
</feature>
<dbReference type="Proteomes" id="UP001501742">
    <property type="component" value="Unassembled WGS sequence"/>
</dbReference>
<dbReference type="RefSeq" id="WP_204608453.1">
    <property type="nucleotide sequence ID" value="NZ_BAAAJX010000001.1"/>
</dbReference>
<feature type="transmembrane region" description="Helical" evidence="7">
    <location>
        <begin position="118"/>
        <end position="141"/>
    </location>
</feature>
<evidence type="ECO:0000256" key="2">
    <source>
        <dbReference type="ARBA" id="ARBA00022448"/>
    </source>
</evidence>
<evidence type="ECO:0000256" key="5">
    <source>
        <dbReference type="ARBA" id="ARBA00022989"/>
    </source>
</evidence>
<feature type="transmembrane region" description="Helical" evidence="7">
    <location>
        <begin position="298"/>
        <end position="323"/>
    </location>
</feature>
<keyword evidence="3" id="KW-1003">Cell membrane</keyword>
<keyword evidence="4 7" id="KW-0812">Transmembrane</keyword>
<evidence type="ECO:0000256" key="3">
    <source>
        <dbReference type="ARBA" id="ARBA00022475"/>
    </source>
</evidence>
<dbReference type="EMBL" id="BAAAJX010000001">
    <property type="protein sequence ID" value="GAA1491706.1"/>
    <property type="molecule type" value="Genomic_DNA"/>
</dbReference>
<evidence type="ECO:0000256" key="1">
    <source>
        <dbReference type="ARBA" id="ARBA00004429"/>
    </source>
</evidence>
<evidence type="ECO:0000259" key="8">
    <source>
        <dbReference type="PROSITE" id="PS50850"/>
    </source>
</evidence>
<dbReference type="PANTHER" id="PTHR23513">
    <property type="entry name" value="INTEGRAL MEMBRANE EFFLUX PROTEIN-RELATED"/>
    <property type="match status" value="1"/>
</dbReference>
<feature type="transmembrane region" description="Helical" evidence="7">
    <location>
        <begin position="393"/>
        <end position="422"/>
    </location>
</feature>
<dbReference type="PROSITE" id="PS50850">
    <property type="entry name" value="MFS"/>
    <property type="match status" value="1"/>
</dbReference>
<feature type="domain" description="Major facilitator superfamily (MFS) profile" evidence="8">
    <location>
        <begin position="188"/>
        <end position="439"/>
    </location>
</feature>
<gene>
    <name evidence="9" type="ORF">GCM10009627_00520</name>
</gene>
<protein>
    <submittedName>
        <fullName evidence="9">MFS transporter</fullName>
    </submittedName>
</protein>
<dbReference type="Pfam" id="PF05977">
    <property type="entry name" value="MFS_3"/>
    <property type="match status" value="1"/>
</dbReference>
<feature type="transmembrane region" description="Helical" evidence="7">
    <location>
        <begin position="91"/>
        <end position="112"/>
    </location>
</feature>
<feature type="transmembrane region" description="Helical" evidence="7">
    <location>
        <begin position="251"/>
        <end position="278"/>
    </location>
</feature>
<keyword evidence="5 7" id="KW-1133">Transmembrane helix</keyword>
<comment type="subcellular location">
    <subcellularLocation>
        <location evidence="1">Cell inner membrane</location>
        <topology evidence="1">Multi-pass membrane protein</topology>
    </subcellularLocation>
</comment>
<feature type="transmembrane region" description="Helical" evidence="7">
    <location>
        <begin position="58"/>
        <end position="79"/>
    </location>
</feature>
<evidence type="ECO:0000313" key="9">
    <source>
        <dbReference type="EMBL" id="GAA1491706.1"/>
    </source>
</evidence>
<comment type="caution">
    <text evidence="9">The sequence shown here is derived from an EMBL/GenBank/DDBJ whole genome shotgun (WGS) entry which is preliminary data.</text>
</comment>
<organism evidence="9 10">
    <name type="scientific">Curtobacterium herbarum</name>
    <dbReference type="NCBI Taxonomy" id="150122"/>
    <lineage>
        <taxon>Bacteria</taxon>
        <taxon>Bacillati</taxon>
        <taxon>Actinomycetota</taxon>
        <taxon>Actinomycetes</taxon>
        <taxon>Micrococcales</taxon>
        <taxon>Microbacteriaceae</taxon>
        <taxon>Curtobacterium</taxon>
    </lineage>
</organism>
<dbReference type="Gene3D" id="1.20.1250.20">
    <property type="entry name" value="MFS general substrate transporter like domains"/>
    <property type="match status" value="1"/>
</dbReference>
<feature type="transmembrane region" description="Helical" evidence="7">
    <location>
        <begin position="29"/>
        <end position="52"/>
    </location>
</feature>
<sequence length="439" mass="44996">MTPDAPAKPRRSLFADLTPLRRSPAFARLWIGSSIAGIGTMMTSVTVGLEVYEITRSTFMVSLVGVISLVPMILAGLYGGMLADAFDRRTVALVSAVLAWVSTAMIAAHAWLGLDSVALLYVLVTVNAVAGTVIGASRAAIVPRLVGIELLPAASALNSISAGFSVTVGPAVGGVLVAAFGFAPTYTVDVVLFTAAFLGVITLPRMAPEHDALRPGLSSLIEGAKFLRHSRNITMTFVLDIIAMTFGQPRVLFPAIGALVVGGGSITVGALTAAYAIGALLSGIFSGPLGHVRRQGEAVGWAITVYGGAIAAFGVVVACAHLLGGRPSETFSTGILPALVLCALFLAVAGGADNVSSVFRGTILQAAAPDGMRGRLQGIFIVVVTGGPRVGDLYAGLVVAAGFAYPPVIGGVLIIALVALLLRLVPSFRRYDALHPDAN</sequence>
<evidence type="ECO:0000256" key="6">
    <source>
        <dbReference type="ARBA" id="ARBA00023136"/>
    </source>
</evidence>
<evidence type="ECO:0000256" key="7">
    <source>
        <dbReference type="SAM" id="Phobius"/>
    </source>
</evidence>
<dbReference type="CDD" id="cd06173">
    <property type="entry name" value="MFS_MefA_like"/>
    <property type="match status" value="1"/>
</dbReference>
<proteinExistence type="predicted"/>